<accession>A0AAV4FJ44</accession>
<protein>
    <submittedName>
        <fullName evidence="1">Uncharacterized protein</fullName>
    </submittedName>
</protein>
<dbReference type="AlphaFoldDB" id="A0AAV4FJ44"/>
<reference evidence="1 2" key="1">
    <citation type="journal article" date="2021" name="Elife">
        <title>Chloroplast acquisition without the gene transfer in kleptoplastic sea slugs, Plakobranchus ocellatus.</title>
        <authorList>
            <person name="Maeda T."/>
            <person name="Takahashi S."/>
            <person name="Yoshida T."/>
            <person name="Shimamura S."/>
            <person name="Takaki Y."/>
            <person name="Nagai Y."/>
            <person name="Toyoda A."/>
            <person name="Suzuki Y."/>
            <person name="Arimoto A."/>
            <person name="Ishii H."/>
            <person name="Satoh N."/>
            <person name="Nishiyama T."/>
            <person name="Hasebe M."/>
            <person name="Maruyama T."/>
            <person name="Minagawa J."/>
            <person name="Obokata J."/>
            <person name="Shigenobu S."/>
        </authorList>
    </citation>
    <scope>NUCLEOTIDE SEQUENCE [LARGE SCALE GENOMIC DNA]</scope>
</reference>
<comment type="caution">
    <text evidence="1">The sequence shown here is derived from an EMBL/GenBank/DDBJ whole genome shotgun (WGS) entry which is preliminary data.</text>
</comment>
<proteinExistence type="predicted"/>
<keyword evidence="2" id="KW-1185">Reference proteome</keyword>
<dbReference type="EMBL" id="BMAT01011447">
    <property type="protein sequence ID" value="GFR72956.1"/>
    <property type="molecule type" value="Genomic_DNA"/>
</dbReference>
<name>A0AAV4FJ44_9GAST</name>
<evidence type="ECO:0000313" key="1">
    <source>
        <dbReference type="EMBL" id="GFR72956.1"/>
    </source>
</evidence>
<sequence length="98" mass="10908">MPRVRLHREPVSRVRSPFSPQLLSVAANHRGFTYAGHCQVTDRASCCVPSPSYRNQAVSRPRPQPSRHCRAGWSANPLTSLEGHMSIVNCSVSRVFLP</sequence>
<dbReference type="Proteomes" id="UP000762676">
    <property type="component" value="Unassembled WGS sequence"/>
</dbReference>
<gene>
    <name evidence="1" type="ORF">ElyMa_005718600</name>
</gene>
<organism evidence="1 2">
    <name type="scientific">Elysia marginata</name>
    <dbReference type="NCBI Taxonomy" id="1093978"/>
    <lineage>
        <taxon>Eukaryota</taxon>
        <taxon>Metazoa</taxon>
        <taxon>Spiralia</taxon>
        <taxon>Lophotrochozoa</taxon>
        <taxon>Mollusca</taxon>
        <taxon>Gastropoda</taxon>
        <taxon>Heterobranchia</taxon>
        <taxon>Euthyneura</taxon>
        <taxon>Panpulmonata</taxon>
        <taxon>Sacoglossa</taxon>
        <taxon>Placobranchoidea</taxon>
        <taxon>Plakobranchidae</taxon>
        <taxon>Elysia</taxon>
    </lineage>
</organism>
<evidence type="ECO:0000313" key="2">
    <source>
        <dbReference type="Proteomes" id="UP000762676"/>
    </source>
</evidence>